<keyword evidence="1" id="KW-1133">Transmembrane helix</keyword>
<feature type="transmembrane region" description="Helical" evidence="1">
    <location>
        <begin position="151"/>
        <end position="171"/>
    </location>
</feature>
<accession>A0ABP7W3N5</accession>
<sequence length="180" mass="19111">MRRSFAVHAGAALVLSVAQLSAAALTLLPGHSVFGDGKLAVGLSMLALFPVFLTALVRGILLQTDGVRLGRNPSLQWLALRCLPRSVQVCLLAVFAAGIALVVSSSGEDRQALDPRDGRYYAVYTGIPRQEIEISRTEYEALIKIDQRTMFAIPGLLSAGAATLVLVTGQLRTAPGVERA</sequence>
<feature type="transmembrane region" description="Helical" evidence="1">
    <location>
        <begin position="82"/>
        <end position="103"/>
    </location>
</feature>
<dbReference type="EMBL" id="BAAAZY010000024">
    <property type="protein sequence ID" value="GAA4080271.1"/>
    <property type="molecule type" value="Genomic_DNA"/>
</dbReference>
<reference evidence="3" key="1">
    <citation type="journal article" date="2019" name="Int. J. Syst. Evol. Microbiol.">
        <title>The Global Catalogue of Microorganisms (GCM) 10K type strain sequencing project: providing services to taxonomists for standard genome sequencing and annotation.</title>
        <authorList>
            <consortium name="The Broad Institute Genomics Platform"/>
            <consortium name="The Broad Institute Genome Sequencing Center for Infectious Disease"/>
            <person name="Wu L."/>
            <person name="Ma J."/>
        </authorList>
    </citation>
    <scope>NUCLEOTIDE SEQUENCE [LARGE SCALE GENOMIC DNA]</scope>
    <source>
        <strain evidence="3">JCM 16925</strain>
    </source>
</reference>
<keyword evidence="1" id="KW-0472">Membrane</keyword>
<keyword evidence="3" id="KW-1185">Reference proteome</keyword>
<dbReference type="Proteomes" id="UP001499984">
    <property type="component" value="Unassembled WGS sequence"/>
</dbReference>
<name>A0ABP7W3N5_9ACTN</name>
<evidence type="ECO:0008006" key="4">
    <source>
        <dbReference type="Google" id="ProtNLM"/>
    </source>
</evidence>
<proteinExistence type="predicted"/>
<comment type="caution">
    <text evidence="2">The sequence shown here is derived from an EMBL/GenBank/DDBJ whole genome shotgun (WGS) entry which is preliminary data.</text>
</comment>
<keyword evidence="1" id="KW-0812">Transmembrane</keyword>
<protein>
    <recommendedName>
        <fullName evidence="4">Transporter</fullName>
    </recommendedName>
</protein>
<organism evidence="2 3">
    <name type="scientific">Streptomyces shaanxiensis</name>
    <dbReference type="NCBI Taxonomy" id="653357"/>
    <lineage>
        <taxon>Bacteria</taxon>
        <taxon>Bacillati</taxon>
        <taxon>Actinomycetota</taxon>
        <taxon>Actinomycetes</taxon>
        <taxon>Kitasatosporales</taxon>
        <taxon>Streptomycetaceae</taxon>
        <taxon>Streptomyces</taxon>
    </lineage>
</organism>
<evidence type="ECO:0000256" key="1">
    <source>
        <dbReference type="SAM" id="Phobius"/>
    </source>
</evidence>
<feature type="transmembrane region" description="Helical" evidence="1">
    <location>
        <begin position="39"/>
        <end position="61"/>
    </location>
</feature>
<gene>
    <name evidence="2" type="ORF">GCM10022233_70600</name>
</gene>
<evidence type="ECO:0000313" key="2">
    <source>
        <dbReference type="EMBL" id="GAA4080271.1"/>
    </source>
</evidence>
<evidence type="ECO:0000313" key="3">
    <source>
        <dbReference type="Proteomes" id="UP001499984"/>
    </source>
</evidence>